<sequence length="174" mass="19212">MHRNKPLITPETKVGELLTHYPELEELLLQFSPAFATLKNPILRRTVAQVTSLRQAAKVGNANIVEMVNSLRQAAGQSISDENSLIESENARVALVGKAPTAITFTLDVRPVLEKGEHPKELVMKEANRLQAGECMELLTPFPPVPLIELLEKKGFAVTMVEPGDGVVRTFIHR</sequence>
<evidence type="ECO:0008006" key="5">
    <source>
        <dbReference type="Google" id="ProtNLM"/>
    </source>
</evidence>
<dbReference type="Proteomes" id="UP000182057">
    <property type="component" value="Unassembled WGS sequence"/>
</dbReference>
<dbReference type="AlphaFoldDB" id="A0A1D3UUH1"/>
<evidence type="ECO:0000259" key="1">
    <source>
        <dbReference type="Pfam" id="PF08984"/>
    </source>
</evidence>
<dbReference type="RefSeq" id="WP_014225768.1">
    <property type="nucleotide sequence ID" value="NZ_CAUPTG010000016.1"/>
</dbReference>
<name>A0A1D3UUH1_TANFO</name>
<dbReference type="InterPro" id="IPR038062">
    <property type="entry name" value="ScdA-like_N_sf"/>
</dbReference>
<evidence type="ECO:0000313" key="4">
    <source>
        <dbReference type="Proteomes" id="UP000182057"/>
    </source>
</evidence>
<dbReference type="Gene3D" id="1.10.3910.10">
    <property type="entry name" value="SP0561-like"/>
    <property type="match status" value="1"/>
</dbReference>
<reference evidence="3 4" key="1">
    <citation type="submission" date="2016-09" db="EMBL/GenBank/DDBJ databases">
        <authorList>
            <person name="Capua I."/>
            <person name="De Benedictis P."/>
            <person name="Joannis T."/>
            <person name="Lombin L.H."/>
            <person name="Cattoli G."/>
        </authorList>
    </citation>
    <scope>NUCLEOTIDE SEQUENCE [LARGE SCALE GENOMIC DNA]</scope>
    <source>
        <strain evidence="3 4">UB20</strain>
    </source>
</reference>
<dbReference type="InterPro" id="IPR015077">
    <property type="entry name" value="DUF1858"/>
</dbReference>
<dbReference type="InterPro" id="IPR018720">
    <property type="entry name" value="DUF2249"/>
</dbReference>
<dbReference type="GeneID" id="34759490"/>
<dbReference type="OrthoDB" id="128918at2"/>
<feature type="domain" description="DUF1858" evidence="1">
    <location>
        <begin position="8"/>
        <end position="67"/>
    </location>
</feature>
<dbReference type="OMA" id="PMPKVMA"/>
<evidence type="ECO:0000313" key="3">
    <source>
        <dbReference type="EMBL" id="SCQ23691.1"/>
    </source>
</evidence>
<feature type="domain" description="DUF2249" evidence="2">
    <location>
        <begin position="106"/>
        <end position="174"/>
    </location>
</feature>
<proteinExistence type="predicted"/>
<dbReference type="Pfam" id="PF08984">
    <property type="entry name" value="DUF1858"/>
    <property type="match status" value="1"/>
</dbReference>
<dbReference type="EMBL" id="FMMM01000070">
    <property type="protein sequence ID" value="SCQ23691.1"/>
    <property type="molecule type" value="Genomic_DNA"/>
</dbReference>
<protein>
    <recommendedName>
        <fullName evidence="5">DUF1858 domain-containing protein</fullName>
    </recommendedName>
</protein>
<accession>A0A1D3UUH1</accession>
<dbReference type="Pfam" id="PF10006">
    <property type="entry name" value="DUF2249"/>
    <property type="match status" value="1"/>
</dbReference>
<evidence type="ECO:0000259" key="2">
    <source>
        <dbReference type="Pfam" id="PF10006"/>
    </source>
</evidence>
<dbReference type="SUPFAM" id="SSF140683">
    <property type="entry name" value="SP0561-like"/>
    <property type="match status" value="1"/>
</dbReference>
<organism evidence="3 4">
    <name type="scientific">Tannerella forsythia</name>
    <name type="common">Bacteroides forsythus</name>
    <dbReference type="NCBI Taxonomy" id="28112"/>
    <lineage>
        <taxon>Bacteria</taxon>
        <taxon>Pseudomonadati</taxon>
        <taxon>Bacteroidota</taxon>
        <taxon>Bacteroidia</taxon>
        <taxon>Bacteroidales</taxon>
        <taxon>Tannerellaceae</taxon>
        <taxon>Tannerella</taxon>
    </lineage>
</organism>
<gene>
    <name evidence="3" type="ORF">TFUB20_02149</name>
</gene>